<evidence type="ECO:0000313" key="2">
    <source>
        <dbReference type="Proteomes" id="UP000177082"/>
    </source>
</evidence>
<dbReference type="STRING" id="1802519.A2961_02155"/>
<reference evidence="1 2" key="1">
    <citation type="journal article" date="2016" name="Nat. Commun.">
        <title>Thousands of microbial genomes shed light on interconnected biogeochemical processes in an aquifer system.</title>
        <authorList>
            <person name="Anantharaman K."/>
            <person name="Brown C.T."/>
            <person name="Hug L.A."/>
            <person name="Sharon I."/>
            <person name="Castelle C.J."/>
            <person name="Probst A.J."/>
            <person name="Thomas B.C."/>
            <person name="Singh A."/>
            <person name="Wilkins M.J."/>
            <person name="Karaoz U."/>
            <person name="Brodie E.L."/>
            <person name="Williams K.H."/>
            <person name="Hubbard S.S."/>
            <person name="Banfield J.F."/>
        </authorList>
    </citation>
    <scope>NUCLEOTIDE SEQUENCE [LARGE SCALE GENOMIC DNA]</scope>
</reference>
<evidence type="ECO:0000313" key="1">
    <source>
        <dbReference type="EMBL" id="OGM61312.1"/>
    </source>
</evidence>
<name>A0A1F8BB90_9BACT</name>
<sequence length="224" mass="24576">MSVSVVYSSGLVLINKKGEVIVKVLGITSDEKMKIVGISTLESGNSVYSNNAQVSLTLTGEDVRVDIKSADGVKTLNATDWNEEIVEIEERGDVKKISIQRQDNSFLISQGVVVAKTQFPIVIDSLRGELSVITATGSRHILRYPQEVAETLKNTKIVSIYDNIKITERENGELIYEVRGEKAIKILGLFNVRGNVDVDVSASSGEVLTINEPLWLKILGLIFI</sequence>
<accession>A0A1F8BB90</accession>
<organism evidence="1 2">
    <name type="scientific">Candidatus Woesebacteria bacterium RIFCSPLOWO2_01_FULL_39_21</name>
    <dbReference type="NCBI Taxonomy" id="1802519"/>
    <lineage>
        <taxon>Bacteria</taxon>
        <taxon>Candidatus Woeseibacteriota</taxon>
    </lineage>
</organism>
<proteinExistence type="predicted"/>
<comment type="caution">
    <text evidence="1">The sequence shown here is derived from an EMBL/GenBank/DDBJ whole genome shotgun (WGS) entry which is preliminary data.</text>
</comment>
<protein>
    <submittedName>
        <fullName evidence="1">Uncharacterized protein</fullName>
    </submittedName>
</protein>
<dbReference type="EMBL" id="MGHF01000043">
    <property type="protein sequence ID" value="OGM61312.1"/>
    <property type="molecule type" value="Genomic_DNA"/>
</dbReference>
<dbReference type="AlphaFoldDB" id="A0A1F8BB90"/>
<dbReference type="Proteomes" id="UP000177082">
    <property type="component" value="Unassembled WGS sequence"/>
</dbReference>
<gene>
    <name evidence="1" type="ORF">A2961_02155</name>
</gene>